<dbReference type="InterPro" id="IPR036271">
    <property type="entry name" value="Tet_transcr_reg_TetR-rel_C_sf"/>
</dbReference>
<dbReference type="AlphaFoldDB" id="A0A318LP37"/>
<evidence type="ECO:0000256" key="3">
    <source>
        <dbReference type="ARBA" id="ARBA00023163"/>
    </source>
</evidence>
<dbReference type="InterPro" id="IPR050109">
    <property type="entry name" value="HTH-type_TetR-like_transc_reg"/>
</dbReference>
<evidence type="ECO:0000256" key="4">
    <source>
        <dbReference type="PROSITE-ProRule" id="PRU00335"/>
    </source>
</evidence>
<evidence type="ECO:0000256" key="1">
    <source>
        <dbReference type="ARBA" id="ARBA00023015"/>
    </source>
</evidence>
<feature type="domain" description="HTH tetR-type" evidence="5">
    <location>
        <begin position="32"/>
        <end position="92"/>
    </location>
</feature>
<dbReference type="Gene3D" id="1.10.10.60">
    <property type="entry name" value="Homeodomain-like"/>
    <property type="match status" value="1"/>
</dbReference>
<dbReference type="Proteomes" id="UP000247892">
    <property type="component" value="Unassembled WGS sequence"/>
</dbReference>
<gene>
    <name evidence="6" type="ORF">BA062_17350</name>
</gene>
<dbReference type="PANTHER" id="PTHR30055:SF151">
    <property type="entry name" value="TRANSCRIPTIONAL REGULATORY PROTEIN"/>
    <property type="match status" value="1"/>
</dbReference>
<keyword evidence="1" id="KW-0805">Transcription regulation</keyword>
<evidence type="ECO:0000256" key="2">
    <source>
        <dbReference type="ARBA" id="ARBA00023125"/>
    </source>
</evidence>
<dbReference type="GO" id="GO:0000976">
    <property type="term" value="F:transcription cis-regulatory region binding"/>
    <property type="evidence" value="ECO:0007669"/>
    <property type="project" value="TreeGrafter"/>
</dbReference>
<dbReference type="EMBL" id="MASU01000006">
    <property type="protein sequence ID" value="PXY33979.1"/>
    <property type="molecule type" value="Genomic_DNA"/>
</dbReference>
<name>A0A318LP37_9PSEU</name>
<reference evidence="6 7" key="1">
    <citation type="submission" date="2016-07" db="EMBL/GenBank/DDBJ databases">
        <title>Draft genome sequence of Prauserella sp. YIM 121212, isolated from alkaline soil.</title>
        <authorList>
            <person name="Ruckert C."/>
            <person name="Albersmeier A."/>
            <person name="Jiang C.-L."/>
            <person name="Jiang Y."/>
            <person name="Kalinowski J."/>
            <person name="Schneider O."/>
            <person name="Winkler A."/>
            <person name="Zotchev S.B."/>
        </authorList>
    </citation>
    <scope>NUCLEOTIDE SEQUENCE [LARGE SCALE GENOMIC DNA]</scope>
    <source>
        <strain evidence="6 7">YIM 121212</strain>
    </source>
</reference>
<keyword evidence="2 4" id="KW-0238">DNA-binding</keyword>
<dbReference type="GO" id="GO:0003700">
    <property type="term" value="F:DNA-binding transcription factor activity"/>
    <property type="evidence" value="ECO:0007669"/>
    <property type="project" value="TreeGrafter"/>
</dbReference>
<dbReference type="Pfam" id="PF02909">
    <property type="entry name" value="TetR_C_1"/>
    <property type="match status" value="1"/>
</dbReference>
<dbReference type="InterPro" id="IPR004111">
    <property type="entry name" value="Repressor_TetR_C"/>
</dbReference>
<dbReference type="GO" id="GO:0045892">
    <property type="term" value="P:negative regulation of DNA-templated transcription"/>
    <property type="evidence" value="ECO:0007669"/>
    <property type="project" value="InterPro"/>
</dbReference>
<keyword evidence="7" id="KW-1185">Reference proteome</keyword>
<dbReference type="RefSeq" id="WP_391358173.1">
    <property type="nucleotide sequence ID" value="NZ_JBHVKT010000030.1"/>
</dbReference>
<dbReference type="SUPFAM" id="SSF46689">
    <property type="entry name" value="Homeodomain-like"/>
    <property type="match status" value="1"/>
</dbReference>
<proteinExistence type="predicted"/>
<evidence type="ECO:0000313" key="6">
    <source>
        <dbReference type="EMBL" id="PXY33979.1"/>
    </source>
</evidence>
<keyword evidence="3" id="KW-0804">Transcription</keyword>
<feature type="DNA-binding region" description="H-T-H motif" evidence="4">
    <location>
        <begin position="55"/>
        <end position="74"/>
    </location>
</feature>
<dbReference type="Gene3D" id="1.10.357.10">
    <property type="entry name" value="Tetracycline Repressor, domain 2"/>
    <property type="match status" value="1"/>
</dbReference>
<sequence>MTVYGGGGDPKRSLELLWGIQEDRPRRGPKPRFTLDDVVASALAIADAEGLAAVSMRRVASDLGVTAMSLYGYVPGKAELIDLLVDRVVGEVDISAELPDGWRARLEHVARQNWNLSLRHPWLLQVSSSRPVLGPNMIAKYDYELRAVAGLGLTSVEMDLVVTLITDYTHGAARNAVEAAQAGQQTGRTDLEWWEEYAPLLDKVFDPGKYPTAAEVGGEVGAEYQAASDPSRAFEFGLRRVLDGIGALIEGKRG</sequence>
<comment type="caution">
    <text evidence="6">The sequence shown here is derived from an EMBL/GenBank/DDBJ whole genome shotgun (WGS) entry which is preliminary data.</text>
</comment>
<accession>A0A318LP37</accession>
<evidence type="ECO:0000259" key="5">
    <source>
        <dbReference type="PROSITE" id="PS50977"/>
    </source>
</evidence>
<dbReference type="Pfam" id="PF00440">
    <property type="entry name" value="TetR_N"/>
    <property type="match status" value="1"/>
</dbReference>
<dbReference type="PANTHER" id="PTHR30055">
    <property type="entry name" value="HTH-TYPE TRANSCRIPTIONAL REGULATOR RUTR"/>
    <property type="match status" value="1"/>
</dbReference>
<dbReference type="InterPro" id="IPR001647">
    <property type="entry name" value="HTH_TetR"/>
</dbReference>
<evidence type="ECO:0000313" key="7">
    <source>
        <dbReference type="Proteomes" id="UP000247892"/>
    </source>
</evidence>
<dbReference type="InterPro" id="IPR009057">
    <property type="entry name" value="Homeodomain-like_sf"/>
</dbReference>
<organism evidence="6 7">
    <name type="scientific">Prauserella flavalba</name>
    <dbReference type="NCBI Taxonomy" id="1477506"/>
    <lineage>
        <taxon>Bacteria</taxon>
        <taxon>Bacillati</taxon>
        <taxon>Actinomycetota</taxon>
        <taxon>Actinomycetes</taxon>
        <taxon>Pseudonocardiales</taxon>
        <taxon>Pseudonocardiaceae</taxon>
        <taxon>Prauserella</taxon>
    </lineage>
</organism>
<protein>
    <submittedName>
        <fullName evidence="6">TetR family transcriptional regulator</fullName>
    </submittedName>
</protein>
<dbReference type="SUPFAM" id="SSF48498">
    <property type="entry name" value="Tetracyclin repressor-like, C-terminal domain"/>
    <property type="match status" value="1"/>
</dbReference>
<dbReference type="PROSITE" id="PS50977">
    <property type="entry name" value="HTH_TETR_2"/>
    <property type="match status" value="1"/>
</dbReference>